<sequence>MKKNDLIKMLQEIDGNPEIVIWNGYVDDYMNIEKGLTKITLVKETEQFLLEALVHEWCKRNNTFDIPEDQRTKIAEQAKKLHKKREYDFQNPHVTEDEFNHWYGKKKLTKYVISPKLRGKTSLGVFNAADLNY</sequence>
<evidence type="ECO:0008006" key="2">
    <source>
        <dbReference type="Google" id="ProtNLM"/>
    </source>
</evidence>
<organism evidence="1">
    <name type="scientific">Escherichia phage fEgEco12</name>
    <dbReference type="NCBI Taxonomy" id="3158837"/>
    <lineage>
        <taxon>Viruses</taxon>
        <taxon>Duplodnaviria</taxon>
        <taxon>Heunggongvirae</taxon>
        <taxon>Uroviricota</taxon>
        <taxon>Caudoviricetes</taxon>
    </lineage>
</organism>
<name>A0AAU7PHP8_9CAUD</name>
<reference evidence="1" key="1">
    <citation type="submission" date="2024-05" db="EMBL/GenBank/DDBJ databases">
        <authorList>
            <person name="Badawy S."/>
            <person name="Skurnik M."/>
        </authorList>
    </citation>
    <scope>NUCLEOTIDE SEQUENCE</scope>
</reference>
<protein>
    <recommendedName>
        <fullName evidence="2">Phage protein</fullName>
    </recommendedName>
</protein>
<evidence type="ECO:0000313" key="1">
    <source>
        <dbReference type="EMBL" id="XBS49574.1"/>
    </source>
</evidence>
<dbReference type="EMBL" id="PP777464">
    <property type="protein sequence ID" value="XBS49574.1"/>
    <property type="molecule type" value="Genomic_DNA"/>
</dbReference>
<accession>A0AAU7PHP8</accession>
<proteinExistence type="predicted"/>